<feature type="coiled-coil region" evidence="1">
    <location>
        <begin position="20"/>
        <end position="47"/>
    </location>
</feature>
<protein>
    <recommendedName>
        <fullName evidence="4">Cell division protein ZapA</fullName>
    </recommendedName>
</protein>
<keyword evidence="3" id="KW-1185">Reference proteome</keyword>
<dbReference type="Proteomes" id="UP000198461">
    <property type="component" value="Unassembled WGS sequence"/>
</dbReference>
<dbReference type="EMBL" id="FSRE01000005">
    <property type="protein sequence ID" value="SIO18976.1"/>
    <property type="molecule type" value="Genomic_DNA"/>
</dbReference>
<evidence type="ECO:0000313" key="3">
    <source>
        <dbReference type="Proteomes" id="UP000198461"/>
    </source>
</evidence>
<dbReference type="AlphaFoldDB" id="A0A1N6HGW3"/>
<evidence type="ECO:0000256" key="1">
    <source>
        <dbReference type="SAM" id="Coils"/>
    </source>
</evidence>
<evidence type="ECO:0008006" key="4">
    <source>
        <dbReference type="Google" id="ProtNLM"/>
    </source>
</evidence>
<gene>
    <name evidence="2" type="ORF">SAMN05443662_1682</name>
</gene>
<proteinExistence type="predicted"/>
<reference evidence="3" key="1">
    <citation type="submission" date="2016-11" db="EMBL/GenBank/DDBJ databases">
        <authorList>
            <person name="Varghese N."/>
            <person name="Submissions S."/>
        </authorList>
    </citation>
    <scope>NUCLEOTIDE SEQUENCE [LARGE SCALE GENOMIC DNA]</scope>
    <source>
        <strain evidence="3">DSM 17737</strain>
    </source>
</reference>
<keyword evidence="1" id="KW-0175">Coiled coil</keyword>
<dbReference type="STRING" id="364032.SAMN05443662_1682"/>
<sequence length="81" mass="8847">MATINIDGKKYDLDSLPENAKSQLSMLQAAENELRQLQQKTAIVLTARNAYAQALKAELEKTDATDTQTAAAMEDSGTIQF</sequence>
<dbReference type="Pfam" id="PF20045">
    <property type="entry name" value="DUF6447"/>
    <property type="match status" value="1"/>
</dbReference>
<name>A0A1N6HGW3_9GAMM</name>
<evidence type="ECO:0000313" key="2">
    <source>
        <dbReference type="EMBL" id="SIO18976.1"/>
    </source>
</evidence>
<dbReference type="InterPro" id="IPR045615">
    <property type="entry name" value="DUF6447"/>
</dbReference>
<organism evidence="2 3">
    <name type="scientific">Sulfurivirga caldicuralii</name>
    <dbReference type="NCBI Taxonomy" id="364032"/>
    <lineage>
        <taxon>Bacteria</taxon>
        <taxon>Pseudomonadati</taxon>
        <taxon>Pseudomonadota</taxon>
        <taxon>Gammaproteobacteria</taxon>
        <taxon>Thiotrichales</taxon>
        <taxon>Piscirickettsiaceae</taxon>
        <taxon>Sulfurivirga</taxon>
    </lineage>
</organism>
<dbReference type="RefSeq" id="WP_074201956.1">
    <property type="nucleotide sequence ID" value="NZ_FSRE01000005.1"/>
</dbReference>
<accession>A0A1N6HGW3</accession>